<sequence>MNSATRSPEDNKRRKARWRSYIIGGVIFQIFIILVFLYIILRVRSIKIRIHSVKVENLITSNKSSFSMLLHTQVTIKNSNFGHYKFENSTIVLAYRGARVGEVELGNGRVKARSVKKIDVVVPVSLKTWMSFGSGHDSLRKIILTVSARMTGKVHILKVIRRRKLAEMDCAMDVDTKTQSIEEIVTRNSISNNLEDRFTRSKDLMKAAKEKSKRLEYEKKVNKVKRHF</sequence>
<keyword evidence="2" id="KW-1185">Reference proteome</keyword>
<protein>
    <submittedName>
        <fullName evidence="1">Uncharacterized protein</fullName>
    </submittedName>
</protein>
<reference evidence="2" key="1">
    <citation type="journal article" date="2022" name="Mol. Ecol. Resour.">
        <title>The genomes of chicory, endive, great burdock and yacon provide insights into Asteraceae palaeo-polyploidization history and plant inulin production.</title>
        <authorList>
            <person name="Fan W."/>
            <person name="Wang S."/>
            <person name="Wang H."/>
            <person name="Wang A."/>
            <person name="Jiang F."/>
            <person name="Liu H."/>
            <person name="Zhao H."/>
            <person name="Xu D."/>
            <person name="Zhang Y."/>
        </authorList>
    </citation>
    <scope>NUCLEOTIDE SEQUENCE [LARGE SCALE GENOMIC DNA]</scope>
    <source>
        <strain evidence="2">cv. Punajuju</strain>
    </source>
</reference>
<evidence type="ECO:0000313" key="2">
    <source>
        <dbReference type="Proteomes" id="UP001055811"/>
    </source>
</evidence>
<evidence type="ECO:0000313" key="1">
    <source>
        <dbReference type="EMBL" id="KAI3720650.1"/>
    </source>
</evidence>
<dbReference type="EMBL" id="CM042014">
    <property type="protein sequence ID" value="KAI3720650.1"/>
    <property type="molecule type" value="Genomic_DNA"/>
</dbReference>
<comment type="caution">
    <text evidence="1">The sequence shown here is derived from an EMBL/GenBank/DDBJ whole genome shotgun (WGS) entry which is preliminary data.</text>
</comment>
<proteinExistence type="predicted"/>
<organism evidence="1 2">
    <name type="scientific">Cichorium intybus</name>
    <name type="common">Chicory</name>
    <dbReference type="NCBI Taxonomy" id="13427"/>
    <lineage>
        <taxon>Eukaryota</taxon>
        <taxon>Viridiplantae</taxon>
        <taxon>Streptophyta</taxon>
        <taxon>Embryophyta</taxon>
        <taxon>Tracheophyta</taxon>
        <taxon>Spermatophyta</taxon>
        <taxon>Magnoliopsida</taxon>
        <taxon>eudicotyledons</taxon>
        <taxon>Gunneridae</taxon>
        <taxon>Pentapetalae</taxon>
        <taxon>asterids</taxon>
        <taxon>campanulids</taxon>
        <taxon>Asterales</taxon>
        <taxon>Asteraceae</taxon>
        <taxon>Cichorioideae</taxon>
        <taxon>Cichorieae</taxon>
        <taxon>Cichoriinae</taxon>
        <taxon>Cichorium</taxon>
    </lineage>
</organism>
<accession>A0ACB9BEL2</accession>
<reference evidence="1 2" key="2">
    <citation type="journal article" date="2022" name="Mol. Ecol. Resour.">
        <title>The genomes of chicory, endive, great burdock and yacon provide insights into Asteraceae paleo-polyploidization history and plant inulin production.</title>
        <authorList>
            <person name="Fan W."/>
            <person name="Wang S."/>
            <person name="Wang H."/>
            <person name="Wang A."/>
            <person name="Jiang F."/>
            <person name="Liu H."/>
            <person name="Zhao H."/>
            <person name="Xu D."/>
            <person name="Zhang Y."/>
        </authorList>
    </citation>
    <scope>NUCLEOTIDE SEQUENCE [LARGE SCALE GENOMIC DNA]</scope>
    <source>
        <strain evidence="2">cv. Punajuju</strain>
        <tissue evidence="1">Leaves</tissue>
    </source>
</reference>
<dbReference type="Proteomes" id="UP001055811">
    <property type="component" value="Linkage Group LG06"/>
</dbReference>
<gene>
    <name evidence="1" type="ORF">L2E82_31641</name>
</gene>
<name>A0ACB9BEL2_CICIN</name>